<gene>
    <name evidence="2" type="ORF">QWT69_03515</name>
</gene>
<keyword evidence="3" id="KW-1185">Reference proteome</keyword>
<dbReference type="RefSeq" id="WP_317969019.1">
    <property type="nucleotide sequence ID" value="NZ_CP129118.1"/>
</dbReference>
<keyword evidence="1" id="KW-0812">Transmembrane</keyword>
<evidence type="ECO:0000256" key="1">
    <source>
        <dbReference type="SAM" id="Phobius"/>
    </source>
</evidence>
<evidence type="ECO:0000313" key="2">
    <source>
        <dbReference type="EMBL" id="WOV88206.1"/>
    </source>
</evidence>
<accession>A0ABZ0L6L8</accession>
<dbReference type="EMBL" id="CP129118">
    <property type="protein sequence ID" value="WOV88206.1"/>
    <property type="molecule type" value="Genomic_DNA"/>
</dbReference>
<protein>
    <submittedName>
        <fullName evidence="2">Uncharacterized protein</fullName>
    </submittedName>
</protein>
<feature type="transmembrane region" description="Helical" evidence="1">
    <location>
        <begin position="32"/>
        <end position="55"/>
    </location>
</feature>
<sequence length="62" mass="6687">MPKKMPLLITFLLIGTLSLVLALTLPIAKTPQWILLGFALVLNITSAISLMILGVKRTRGTA</sequence>
<proteinExistence type="predicted"/>
<keyword evidence="1" id="KW-0472">Membrane</keyword>
<name>A0ABZ0L6L8_9BACL</name>
<dbReference type="Proteomes" id="UP001303902">
    <property type="component" value="Chromosome"/>
</dbReference>
<keyword evidence="1" id="KW-1133">Transmembrane helix</keyword>
<reference evidence="2 3" key="1">
    <citation type="submission" date="2023-06" db="EMBL/GenBank/DDBJ databases">
        <title>Sporosarcina sp. nov., isolated from Korean tranditional fermented seafood 'Jeotgal'.</title>
        <authorList>
            <person name="Yang A.I."/>
            <person name="Shin N.-R."/>
        </authorList>
    </citation>
    <scope>NUCLEOTIDE SEQUENCE [LARGE SCALE GENOMIC DNA]</scope>
    <source>
        <strain evidence="2 3">T2O-4</strain>
    </source>
</reference>
<organism evidence="2 3">
    <name type="scientific">Sporosarcina oncorhynchi</name>
    <dbReference type="NCBI Taxonomy" id="3056444"/>
    <lineage>
        <taxon>Bacteria</taxon>
        <taxon>Bacillati</taxon>
        <taxon>Bacillota</taxon>
        <taxon>Bacilli</taxon>
        <taxon>Bacillales</taxon>
        <taxon>Caryophanaceae</taxon>
        <taxon>Sporosarcina</taxon>
    </lineage>
</organism>
<evidence type="ECO:0000313" key="3">
    <source>
        <dbReference type="Proteomes" id="UP001303902"/>
    </source>
</evidence>